<reference evidence="2" key="1">
    <citation type="journal article" date="2019" name="Int. J. Syst. Evol. Microbiol.">
        <title>The Global Catalogue of Microorganisms (GCM) 10K type strain sequencing project: providing services to taxonomists for standard genome sequencing and annotation.</title>
        <authorList>
            <consortium name="The Broad Institute Genomics Platform"/>
            <consortium name="The Broad Institute Genome Sequencing Center for Infectious Disease"/>
            <person name="Wu L."/>
            <person name="Ma J."/>
        </authorList>
    </citation>
    <scope>NUCLEOTIDE SEQUENCE [LARGE SCALE GENOMIC DNA]</scope>
    <source>
        <strain evidence="2">JCM 18304</strain>
    </source>
</reference>
<evidence type="ECO:0000313" key="2">
    <source>
        <dbReference type="Proteomes" id="UP001501570"/>
    </source>
</evidence>
<gene>
    <name evidence="1" type="ORF">GCM10023322_05820</name>
</gene>
<protein>
    <submittedName>
        <fullName evidence="1">Uncharacterized protein</fullName>
    </submittedName>
</protein>
<organism evidence="1 2">
    <name type="scientific">Rugosimonospora acidiphila</name>
    <dbReference type="NCBI Taxonomy" id="556531"/>
    <lineage>
        <taxon>Bacteria</taxon>
        <taxon>Bacillati</taxon>
        <taxon>Actinomycetota</taxon>
        <taxon>Actinomycetes</taxon>
        <taxon>Micromonosporales</taxon>
        <taxon>Micromonosporaceae</taxon>
        <taxon>Rugosimonospora</taxon>
    </lineage>
</organism>
<dbReference type="Proteomes" id="UP001501570">
    <property type="component" value="Unassembled WGS sequence"/>
</dbReference>
<accession>A0ABP9RJW4</accession>
<sequence length="99" mass="11238">MRKLSLAASDQRGRAMARYMIGGYDEHAVVHLTPVRGDQGAELPFGLYERWRKARAELDAAQREIVSHLRRAGGRDAIPEELWEAVDRQNLPARPWDSA</sequence>
<keyword evidence="2" id="KW-1185">Reference proteome</keyword>
<name>A0ABP9RJW4_9ACTN</name>
<evidence type="ECO:0000313" key="1">
    <source>
        <dbReference type="EMBL" id="GAA5178504.1"/>
    </source>
</evidence>
<comment type="caution">
    <text evidence="1">The sequence shown here is derived from an EMBL/GenBank/DDBJ whole genome shotgun (WGS) entry which is preliminary data.</text>
</comment>
<dbReference type="EMBL" id="BAABJQ010000002">
    <property type="protein sequence ID" value="GAA5178504.1"/>
    <property type="molecule type" value="Genomic_DNA"/>
</dbReference>
<proteinExistence type="predicted"/>